<name>A0A2K3PQ39_TRIPR</name>
<evidence type="ECO:0000313" key="2">
    <source>
        <dbReference type="EMBL" id="PNY17399.1"/>
    </source>
</evidence>
<accession>A0A2K3PQ39</accession>
<keyword evidence="1" id="KW-0472">Membrane</keyword>
<sequence length="54" mass="6110">MRRRVAEFRRPIRRRLSYGICFLLGAFSVVVADAVTVAVVAVVEHAMRLLHVTT</sequence>
<gene>
    <name evidence="2" type="ORF">L195_g014141</name>
</gene>
<keyword evidence="1" id="KW-0812">Transmembrane</keyword>
<organism evidence="2 3">
    <name type="scientific">Trifolium pratense</name>
    <name type="common">Red clover</name>
    <dbReference type="NCBI Taxonomy" id="57577"/>
    <lineage>
        <taxon>Eukaryota</taxon>
        <taxon>Viridiplantae</taxon>
        <taxon>Streptophyta</taxon>
        <taxon>Embryophyta</taxon>
        <taxon>Tracheophyta</taxon>
        <taxon>Spermatophyta</taxon>
        <taxon>Magnoliopsida</taxon>
        <taxon>eudicotyledons</taxon>
        <taxon>Gunneridae</taxon>
        <taxon>Pentapetalae</taxon>
        <taxon>rosids</taxon>
        <taxon>fabids</taxon>
        <taxon>Fabales</taxon>
        <taxon>Fabaceae</taxon>
        <taxon>Papilionoideae</taxon>
        <taxon>50 kb inversion clade</taxon>
        <taxon>NPAAA clade</taxon>
        <taxon>Hologalegina</taxon>
        <taxon>IRL clade</taxon>
        <taxon>Trifolieae</taxon>
        <taxon>Trifolium</taxon>
    </lineage>
</organism>
<dbReference type="Proteomes" id="UP000236291">
    <property type="component" value="Unassembled WGS sequence"/>
</dbReference>
<dbReference type="EMBL" id="ASHM01009334">
    <property type="protein sequence ID" value="PNY17399.1"/>
    <property type="molecule type" value="Genomic_DNA"/>
</dbReference>
<dbReference type="AlphaFoldDB" id="A0A2K3PQ39"/>
<protein>
    <submittedName>
        <fullName evidence="2">Uncharacterized protein</fullName>
    </submittedName>
</protein>
<comment type="caution">
    <text evidence="2">The sequence shown here is derived from an EMBL/GenBank/DDBJ whole genome shotgun (WGS) entry which is preliminary data.</text>
</comment>
<reference evidence="2 3" key="2">
    <citation type="journal article" date="2017" name="Front. Plant Sci.">
        <title>Gene Classification and Mining of Molecular Markers Useful in Red Clover (Trifolium pratense) Breeding.</title>
        <authorList>
            <person name="Istvanek J."/>
            <person name="Dluhosova J."/>
            <person name="Dluhos P."/>
            <person name="Patkova L."/>
            <person name="Nedelnik J."/>
            <person name="Repkova J."/>
        </authorList>
    </citation>
    <scope>NUCLEOTIDE SEQUENCE [LARGE SCALE GENOMIC DNA]</scope>
    <source>
        <strain evidence="3">cv. Tatra</strain>
        <tissue evidence="2">Young leaves</tissue>
    </source>
</reference>
<keyword evidence="1" id="KW-1133">Transmembrane helix</keyword>
<proteinExistence type="predicted"/>
<reference evidence="2 3" key="1">
    <citation type="journal article" date="2014" name="Am. J. Bot.">
        <title>Genome assembly and annotation for red clover (Trifolium pratense; Fabaceae).</title>
        <authorList>
            <person name="Istvanek J."/>
            <person name="Jaros M."/>
            <person name="Krenek A."/>
            <person name="Repkova J."/>
        </authorList>
    </citation>
    <scope>NUCLEOTIDE SEQUENCE [LARGE SCALE GENOMIC DNA]</scope>
    <source>
        <strain evidence="3">cv. Tatra</strain>
        <tissue evidence="2">Young leaves</tissue>
    </source>
</reference>
<evidence type="ECO:0000313" key="3">
    <source>
        <dbReference type="Proteomes" id="UP000236291"/>
    </source>
</evidence>
<feature type="transmembrane region" description="Helical" evidence="1">
    <location>
        <begin position="20"/>
        <end position="43"/>
    </location>
</feature>
<evidence type="ECO:0000256" key="1">
    <source>
        <dbReference type="SAM" id="Phobius"/>
    </source>
</evidence>